<dbReference type="EMBL" id="CP001807">
    <property type="protein sequence ID" value="ACY47079.1"/>
    <property type="molecule type" value="Genomic_DNA"/>
</dbReference>
<evidence type="ECO:0000313" key="2">
    <source>
        <dbReference type="Proteomes" id="UP000002221"/>
    </source>
</evidence>
<evidence type="ECO:0000313" key="1">
    <source>
        <dbReference type="EMBL" id="ACY47079.1"/>
    </source>
</evidence>
<dbReference type="AlphaFoldDB" id="D0MCW9"/>
<dbReference type="eggNOG" id="ENOG50338M3">
    <property type="taxonomic scope" value="Bacteria"/>
</dbReference>
<organism evidence="1 2">
    <name type="scientific">Rhodothermus marinus (strain ATCC 43812 / DSM 4252 / R-10)</name>
    <name type="common">Rhodothermus obamensis</name>
    <dbReference type="NCBI Taxonomy" id="518766"/>
    <lineage>
        <taxon>Bacteria</taxon>
        <taxon>Pseudomonadati</taxon>
        <taxon>Rhodothermota</taxon>
        <taxon>Rhodothermia</taxon>
        <taxon>Rhodothermales</taxon>
        <taxon>Rhodothermaceae</taxon>
        <taxon>Rhodothermus</taxon>
    </lineage>
</organism>
<protein>
    <submittedName>
        <fullName evidence="1">Uncharacterized protein</fullName>
    </submittedName>
</protein>
<reference evidence="1 2" key="1">
    <citation type="journal article" date="2009" name="Stand. Genomic Sci.">
        <title>Complete genome sequence of Rhodothermus marinus type strain (R-10).</title>
        <authorList>
            <person name="Nolan M."/>
            <person name="Tindall B.J."/>
            <person name="Pomrenke H."/>
            <person name="Lapidus A."/>
            <person name="Copeland A."/>
            <person name="Glavina Del Rio T."/>
            <person name="Lucas S."/>
            <person name="Chen F."/>
            <person name="Tice H."/>
            <person name="Cheng J.F."/>
            <person name="Saunders E."/>
            <person name="Han C."/>
            <person name="Bruce D."/>
            <person name="Goodwin L."/>
            <person name="Chain P."/>
            <person name="Pitluck S."/>
            <person name="Ovchinikova G."/>
            <person name="Pati A."/>
            <person name="Ivanova N."/>
            <person name="Mavromatis K."/>
            <person name="Chen A."/>
            <person name="Palaniappan K."/>
            <person name="Land M."/>
            <person name="Hauser L."/>
            <person name="Chang Y.J."/>
            <person name="Jeffries C.D."/>
            <person name="Brettin T."/>
            <person name="Goker M."/>
            <person name="Bristow J."/>
            <person name="Eisen J.A."/>
            <person name="Markowitz V."/>
            <person name="Hugenholtz P."/>
            <person name="Kyrpides N.C."/>
            <person name="Klenk H.P."/>
            <person name="Detter J.C."/>
        </authorList>
    </citation>
    <scope>NUCLEOTIDE SEQUENCE [LARGE SCALE GENOMIC DNA]</scope>
    <source>
        <strain evidence="2">ATCC 43812 / DSM 4252 / R-10</strain>
    </source>
</reference>
<accession>D0MCW9</accession>
<sequence length="238" mass="27806">MCFIEQYIIRKNIKESYPRDWDEDFITRSLLKSLRTELPQPTSIHLHPYTKPDLRHHKVEVKWDAYKMTGGKENKFGDVAILVVTKYPDGDTIKGVAFLEAKKRYKNSSHFRAIDFEQLKRITDNAPRASLLLYDFNIINQYWWPTYIVTVPADLVIATHKKDISLYKFSKPFSAALLNYLLGFDLEHTEKALSIAKGYQTEYGTPLYLMVIRVGIGTEPPSDNEVDFNRNYFVRLEE</sequence>
<keyword evidence="2" id="KW-1185">Reference proteome</keyword>
<proteinExistence type="predicted"/>
<dbReference type="Proteomes" id="UP000002221">
    <property type="component" value="Chromosome"/>
</dbReference>
<gene>
    <name evidence="1" type="ordered locus">Rmar_0171</name>
</gene>
<dbReference type="KEGG" id="rmr:Rmar_0171"/>
<name>D0MCW9_RHOM4</name>
<dbReference type="HOGENOM" id="CLU_1160051_0_0_10"/>
<dbReference type="STRING" id="518766.Rmar_0171"/>